<dbReference type="InParanoid" id="C3XQF2"/>
<gene>
    <name evidence="2" type="ORF">BRAFLDRAFT_84512</name>
</gene>
<keyword evidence="1" id="KW-0732">Signal</keyword>
<organism>
    <name type="scientific">Branchiostoma floridae</name>
    <name type="common">Florida lancelet</name>
    <name type="synonym">Amphioxus</name>
    <dbReference type="NCBI Taxonomy" id="7739"/>
    <lineage>
        <taxon>Eukaryota</taxon>
        <taxon>Metazoa</taxon>
        <taxon>Chordata</taxon>
        <taxon>Cephalochordata</taxon>
        <taxon>Leptocardii</taxon>
        <taxon>Amphioxiformes</taxon>
        <taxon>Branchiostomatidae</taxon>
        <taxon>Branchiostoma</taxon>
    </lineage>
</organism>
<dbReference type="AlphaFoldDB" id="C3XQF2"/>
<proteinExistence type="predicted"/>
<reference evidence="2" key="1">
    <citation type="journal article" date="2008" name="Nature">
        <title>The amphioxus genome and the evolution of the chordate karyotype.</title>
        <authorList>
            <consortium name="US DOE Joint Genome Institute (JGI-PGF)"/>
            <person name="Putnam N.H."/>
            <person name="Butts T."/>
            <person name="Ferrier D.E.K."/>
            <person name="Furlong R.F."/>
            <person name="Hellsten U."/>
            <person name="Kawashima T."/>
            <person name="Robinson-Rechavi M."/>
            <person name="Shoguchi E."/>
            <person name="Terry A."/>
            <person name="Yu J.-K."/>
            <person name="Benito-Gutierrez E.L."/>
            <person name="Dubchak I."/>
            <person name="Garcia-Fernandez J."/>
            <person name="Gibson-Brown J.J."/>
            <person name="Grigoriev I.V."/>
            <person name="Horton A.C."/>
            <person name="de Jong P.J."/>
            <person name="Jurka J."/>
            <person name="Kapitonov V.V."/>
            <person name="Kohara Y."/>
            <person name="Kuroki Y."/>
            <person name="Lindquist E."/>
            <person name="Lucas S."/>
            <person name="Osoegawa K."/>
            <person name="Pennacchio L.A."/>
            <person name="Salamov A.A."/>
            <person name="Satou Y."/>
            <person name="Sauka-Spengler T."/>
            <person name="Schmutz J."/>
            <person name="Shin-I T."/>
            <person name="Toyoda A."/>
            <person name="Bronner-Fraser M."/>
            <person name="Fujiyama A."/>
            <person name="Holland L.Z."/>
            <person name="Holland P.W.H."/>
            <person name="Satoh N."/>
            <person name="Rokhsar D.S."/>
        </authorList>
    </citation>
    <scope>NUCLEOTIDE SEQUENCE [LARGE SCALE GENOMIC DNA]</scope>
    <source>
        <strain evidence="2">S238N-H82</strain>
        <tissue evidence="2">Testes</tissue>
    </source>
</reference>
<feature type="signal peptide" evidence="1">
    <location>
        <begin position="1"/>
        <end position="21"/>
    </location>
</feature>
<evidence type="ECO:0000313" key="2">
    <source>
        <dbReference type="EMBL" id="EEN69765.1"/>
    </source>
</evidence>
<accession>C3XQF2</accession>
<name>C3XQF2_BRAFL</name>
<sequence>MRLTAVLLVTALLSLALVTEAFDFYGECPDHCVQSQCHYEYGCFQCMQGFIAHFVDGSCARSKAAHTDSMRLAAVLLVTALLSLALVTEAFDFYGDRDDKAQQLHSRTLISRTQLSSGFGNPQPAELPPAEFSNMGLRQLFLALLI</sequence>
<feature type="chain" id="PRO_5002934613" evidence="1">
    <location>
        <begin position="22"/>
        <end position="146"/>
    </location>
</feature>
<dbReference type="EMBL" id="GG666452">
    <property type="protein sequence ID" value="EEN69765.1"/>
    <property type="molecule type" value="Genomic_DNA"/>
</dbReference>
<evidence type="ECO:0000256" key="1">
    <source>
        <dbReference type="SAM" id="SignalP"/>
    </source>
</evidence>
<protein>
    <submittedName>
        <fullName evidence="2">Uncharacterized protein</fullName>
    </submittedName>
</protein>